<evidence type="ECO:0000256" key="6">
    <source>
        <dbReference type="ARBA" id="ARBA00022989"/>
    </source>
</evidence>
<evidence type="ECO:0000256" key="9">
    <source>
        <dbReference type="SAM" id="Phobius"/>
    </source>
</evidence>
<evidence type="ECO:0000256" key="1">
    <source>
        <dbReference type="ARBA" id="ARBA00004651"/>
    </source>
</evidence>
<feature type="transmembrane region" description="Helical" evidence="9">
    <location>
        <begin position="134"/>
        <end position="156"/>
    </location>
</feature>
<comment type="similarity">
    <text evidence="2 8">Belongs to the BioY family.</text>
</comment>
<evidence type="ECO:0000256" key="5">
    <source>
        <dbReference type="ARBA" id="ARBA00022692"/>
    </source>
</evidence>
<feature type="transmembrane region" description="Helical" evidence="9">
    <location>
        <begin position="104"/>
        <end position="128"/>
    </location>
</feature>
<name>A0A5C4TI90_FRUSA</name>
<protein>
    <recommendedName>
        <fullName evidence="8">Biotin transporter</fullName>
    </recommendedName>
</protein>
<evidence type="ECO:0000313" key="11">
    <source>
        <dbReference type="Proteomes" id="UP000313312"/>
    </source>
</evidence>
<dbReference type="EMBL" id="QFCR01000019">
    <property type="protein sequence ID" value="TNK90077.1"/>
    <property type="molecule type" value="Genomic_DNA"/>
</dbReference>
<dbReference type="GO" id="GO:0005886">
    <property type="term" value="C:plasma membrane"/>
    <property type="evidence" value="ECO:0007669"/>
    <property type="project" value="UniProtKB-SubCell"/>
</dbReference>
<proteinExistence type="inferred from homology"/>
<evidence type="ECO:0000313" key="10">
    <source>
        <dbReference type="EMBL" id="TNK90077.1"/>
    </source>
</evidence>
<dbReference type="GO" id="GO:0015225">
    <property type="term" value="F:biotin transmembrane transporter activity"/>
    <property type="evidence" value="ECO:0007669"/>
    <property type="project" value="UniProtKB-UniRule"/>
</dbReference>
<dbReference type="AlphaFoldDB" id="A0A5C4TI90"/>
<organism evidence="10 11">
    <name type="scientific">Fructilactobacillus sanfranciscensis</name>
    <name type="common">Lactobacillus sanfranciscensis</name>
    <dbReference type="NCBI Taxonomy" id="1625"/>
    <lineage>
        <taxon>Bacteria</taxon>
        <taxon>Bacillati</taxon>
        <taxon>Bacillota</taxon>
        <taxon>Bacilli</taxon>
        <taxon>Lactobacillales</taxon>
        <taxon>Lactobacillaceae</taxon>
        <taxon>Fructilactobacillus</taxon>
    </lineage>
</organism>
<feature type="transmembrane region" description="Helical" evidence="9">
    <location>
        <begin position="67"/>
        <end position="92"/>
    </location>
</feature>
<feature type="transmembrane region" description="Helical" evidence="9">
    <location>
        <begin position="41"/>
        <end position="61"/>
    </location>
</feature>
<keyword evidence="4 8" id="KW-1003">Cell membrane</keyword>
<dbReference type="Gene3D" id="1.10.1760.20">
    <property type="match status" value="1"/>
</dbReference>
<keyword evidence="3 8" id="KW-0813">Transport</keyword>
<evidence type="ECO:0000256" key="7">
    <source>
        <dbReference type="ARBA" id="ARBA00023136"/>
    </source>
</evidence>
<dbReference type="PANTHER" id="PTHR34295:SF4">
    <property type="entry name" value="BIOTIN TRANSPORTER BIOY-RELATED"/>
    <property type="match status" value="1"/>
</dbReference>
<gene>
    <name evidence="10" type="ORF">DID87_05585</name>
</gene>
<dbReference type="Pfam" id="PF02632">
    <property type="entry name" value="BioY"/>
    <property type="match status" value="1"/>
</dbReference>
<keyword evidence="5 9" id="KW-0812">Transmembrane</keyword>
<comment type="caution">
    <text evidence="10">The sequence shown here is derived from an EMBL/GenBank/DDBJ whole genome shotgun (WGS) entry which is preliminary data.</text>
</comment>
<sequence length="169" mass="17997">MIAIIVAFSLVPPIAVPVIPVPISFQTMAVMLAGSLLGKKLGTISVLIFLLLVAVGMPLLIGGRGGFSIFLGPTAGYLLSWPISAFSIGWLLEKVGKLNFWKYLIANLIGGVLVMNLIGAIGLSFIIHMPILKAIISTTMFFPGDIIKTVIVAFIATKLQQTHIIKLAN</sequence>
<evidence type="ECO:0000256" key="8">
    <source>
        <dbReference type="PIRNR" id="PIRNR016661"/>
    </source>
</evidence>
<evidence type="ECO:0000256" key="2">
    <source>
        <dbReference type="ARBA" id="ARBA00010692"/>
    </source>
</evidence>
<reference evidence="10 11" key="1">
    <citation type="submission" date="2018-05" db="EMBL/GenBank/DDBJ databases">
        <title>Lactobacillus sanfranciscensis Ah4 draft denome sequence.</title>
        <authorList>
            <person name="Zhang G."/>
        </authorList>
    </citation>
    <scope>NUCLEOTIDE SEQUENCE [LARGE SCALE GENOMIC DNA]</scope>
    <source>
        <strain evidence="10 11">Ah4</strain>
    </source>
</reference>
<dbReference type="InterPro" id="IPR003784">
    <property type="entry name" value="BioY"/>
</dbReference>
<evidence type="ECO:0000256" key="3">
    <source>
        <dbReference type="ARBA" id="ARBA00022448"/>
    </source>
</evidence>
<dbReference type="PIRSF" id="PIRSF016661">
    <property type="entry name" value="BioY"/>
    <property type="match status" value="1"/>
</dbReference>
<accession>A0A5C4TI90</accession>
<comment type="subcellular location">
    <subcellularLocation>
        <location evidence="1 8">Cell membrane</location>
        <topology evidence="1 8">Multi-pass membrane protein</topology>
    </subcellularLocation>
</comment>
<dbReference type="PANTHER" id="PTHR34295">
    <property type="entry name" value="BIOTIN TRANSPORTER BIOY"/>
    <property type="match status" value="1"/>
</dbReference>
<evidence type="ECO:0000256" key="4">
    <source>
        <dbReference type="ARBA" id="ARBA00022475"/>
    </source>
</evidence>
<keyword evidence="6 9" id="KW-1133">Transmembrane helix</keyword>
<keyword evidence="7 8" id="KW-0472">Membrane</keyword>
<dbReference type="Proteomes" id="UP000313312">
    <property type="component" value="Unassembled WGS sequence"/>
</dbReference>